<organism evidence="2 3">
    <name type="scientific">Bacillus carboniphilus</name>
    <dbReference type="NCBI Taxonomy" id="86663"/>
    <lineage>
        <taxon>Bacteria</taxon>
        <taxon>Bacillati</taxon>
        <taxon>Bacillota</taxon>
        <taxon>Bacilli</taxon>
        <taxon>Bacillales</taxon>
        <taxon>Bacillaceae</taxon>
        <taxon>Bacillus</taxon>
    </lineage>
</organism>
<feature type="transmembrane region" description="Helical" evidence="1">
    <location>
        <begin position="56"/>
        <end position="76"/>
    </location>
</feature>
<comment type="caution">
    <text evidence="2">The sequence shown here is derived from an EMBL/GenBank/DDBJ whole genome shotgun (WGS) entry which is preliminary data.</text>
</comment>
<keyword evidence="1" id="KW-1133">Transmembrane helix</keyword>
<reference evidence="2 3" key="1">
    <citation type="journal article" date="2019" name="Int. J. Syst. Evol. Microbiol.">
        <title>The Global Catalogue of Microorganisms (GCM) 10K type strain sequencing project: providing services to taxonomists for standard genome sequencing and annotation.</title>
        <authorList>
            <consortium name="The Broad Institute Genomics Platform"/>
            <consortium name="The Broad Institute Genome Sequencing Center for Infectious Disease"/>
            <person name="Wu L."/>
            <person name="Ma J."/>
        </authorList>
    </citation>
    <scope>NUCLEOTIDE SEQUENCE [LARGE SCALE GENOMIC DNA]</scope>
    <source>
        <strain evidence="2 3">JCM 9731</strain>
    </source>
</reference>
<evidence type="ECO:0000313" key="2">
    <source>
        <dbReference type="EMBL" id="GAA0321230.1"/>
    </source>
</evidence>
<name>A0ABN0VZN4_9BACI</name>
<dbReference type="RefSeq" id="WP_343796868.1">
    <property type="nucleotide sequence ID" value="NZ_BAAADJ010000009.1"/>
</dbReference>
<gene>
    <name evidence="2" type="ORF">GCM10008967_09710</name>
</gene>
<accession>A0ABN0VZN4</accession>
<keyword evidence="1" id="KW-0472">Membrane</keyword>
<protein>
    <submittedName>
        <fullName evidence="2">Uncharacterized protein</fullName>
    </submittedName>
</protein>
<evidence type="ECO:0000256" key="1">
    <source>
        <dbReference type="SAM" id="Phobius"/>
    </source>
</evidence>
<keyword evidence="3" id="KW-1185">Reference proteome</keyword>
<sequence>MNIFLGVLLIVWGSMVLYSSLFNLKNKEYKDKGVLGVSGYIELEFLLKLLNKLPLALVKAVIVIIGLTFIITGIVIF</sequence>
<evidence type="ECO:0000313" key="3">
    <source>
        <dbReference type="Proteomes" id="UP001500782"/>
    </source>
</evidence>
<keyword evidence="1" id="KW-0812">Transmembrane</keyword>
<dbReference type="EMBL" id="BAAADJ010000009">
    <property type="protein sequence ID" value="GAA0321230.1"/>
    <property type="molecule type" value="Genomic_DNA"/>
</dbReference>
<proteinExistence type="predicted"/>
<feature type="transmembrane region" description="Helical" evidence="1">
    <location>
        <begin position="6"/>
        <end position="24"/>
    </location>
</feature>
<dbReference type="Proteomes" id="UP001500782">
    <property type="component" value="Unassembled WGS sequence"/>
</dbReference>